<feature type="compositionally biased region" description="Basic and acidic residues" evidence="1">
    <location>
        <begin position="174"/>
        <end position="186"/>
    </location>
</feature>
<dbReference type="EMBL" id="JARBDR010000903">
    <property type="protein sequence ID" value="KAJ8304497.1"/>
    <property type="molecule type" value="Genomic_DNA"/>
</dbReference>
<protein>
    <submittedName>
        <fullName evidence="2">Uncharacterized protein</fullName>
    </submittedName>
</protein>
<reference evidence="2 3" key="1">
    <citation type="submission" date="2022-12" db="EMBL/GenBank/DDBJ databases">
        <title>Chromosome-level genome of Tegillarca granosa.</title>
        <authorList>
            <person name="Kim J."/>
        </authorList>
    </citation>
    <scope>NUCLEOTIDE SEQUENCE [LARGE SCALE GENOMIC DNA]</scope>
    <source>
        <strain evidence="2">Teg-2019</strain>
        <tissue evidence="2">Adductor muscle</tissue>
    </source>
</reference>
<comment type="caution">
    <text evidence="2">The sequence shown here is derived from an EMBL/GenBank/DDBJ whole genome shotgun (WGS) entry which is preliminary data.</text>
</comment>
<feature type="region of interest" description="Disordered" evidence="1">
    <location>
        <begin position="160"/>
        <end position="201"/>
    </location>
</feature>
<feature type="compositionally biased region" description="Polar residues" evidence="1">
    <location>
        <begin position="187"/>
        <end position="196"/>
    </location>
</feature>
<sequence>MKSLQKKVQPNLRKGCTDTTAVKSQPTTSLFSVKEGVKKTISYEDNDVNEIDDNYENERKKKVMFSPKKDSVVIEILKDISIKDGTSTIILRQETYIKDEINKNVFETEEPCKESTSNVILKLEKKLPENGKSNDKCFEEERDETLLKIEYNLEKRININSSPRADSENQAVSGKDKPSHGNEENNRTVGETSNVPRLTDLGKDFHQPCTVKLIKVFPLPSISTEINKTDVTDEINQVSPEVNDKSELSDKTVRSFSKAENRQRAQLSSPKNHNNKKSNNKEKNKKATGFSVSLKRMKLNRKPSSYSFAVSEMEK</sequence>
<dbReference type="Proteomes" id="UP001217089">
    <property type="component" value="Unassembled WGS sequence"/>
</dbReference>
<feature type="compositionally biased region" description="Basic residues" evidence="1">
    <location>
        <begin position="273"/>
        <end position="286"/>
    </location>
</feature>
<accession>A0ABQ9ELM8</accession>
<evidence type="ECO:0000256" key="1">
    <source>
        <dbReference type="SAM" id="MobiDB-lite"/>
    </source>
</evidence>
<evidence type="ECO:0000313" key="3">
    <source>
        <dbReference type="Proteomes" id="UP001217089"/>
    </source>
</evidence>
<name>A0ABQ9ELM8_TEGGR</name>
<gene>
    <name evidence="2" type="ORF">KUTeg_018080</name>
</gene>
<keyword evidence="3" id="KW-1185">Reference proteome</keyword>
<feature type="region of interest" description="Disordered" evidence="1">
    <location>
        <begin position="255"/>
        <end position="292"/>
    </location>
</feature>
<evidence type="ECO:0000313" key="2">
    <source>
        <dbReference type="EMBL" id="KAJ8304497.1"/>
    </source>
</evidence>
<proteinExistence type="predicted"/>
<feature type="region of interest" description="Disordered" evidence="1">
    <location>
        <begin position="1"/>
        <end position="20"/>
    </location>
</feature>
<feature type="compositionally biased region" description="Polar residues" evidence="1">
    <location>
        <begin position="160"/>
        <end position="172"/>
    </location>
</feature>
<organism evidence="2 3">
    <name type="scientific">Tegillarca granosa</name>
    <name type="common">Malaysian cockle</name>
    <name type="synonym">Anadara granosa</name>
    <dbReference type="NCBI Taxonomy" id="220873"/>
    <lineage>
        <taxon>Eukaryota</taxon>
        <taxon>Metazoa</taxon>
        <taxon>Spiralia</taxon>
        <taxon>Lophotrochozoa</taxon>
        <taxon>Mollusca</taxon>
        <taxon>Bivalvia</taxon>
        <taxon>Autobranchia</taxon>
        <taxon>Pteriomorphia</taxon>
        <taxon>Arcoida</taxon>
        <taxon>Arcoidea</taxon>
        <taxon>Arcidae</taxon>
        <taxon>Tegillarca</taxon>
    </lineage>
</organism>